<dbReference type="PANTHER" id="PTHR33223:SF10">
    <property type="entry name" value="AMINOTRANSFERASE-LIKE PLANT MOBILE DOMAIN-CONTAINING PROTEIN"/>
    <property type="match status" value="1"/>
</dbReference>
<protein>
    <submittedName>
        <fullName evidence="2">Uncharacterized protein</fullName>
    </submittedName>
</protein>
<proteinExistence type="predicted"/>
<dbReference type="Proteomes" id="UP000596661">
    <property type="component" value="Chromosome 7"/>
</dbReference>
<feature type="region of interest" description="Disordered" evidence="1">
    <location>
        <begin position="142"/>
        <end position="172"/>
    </location>
</feature>
<dbReference type="OMA" id="PPHNGRE"/>
<name>A0A803Q1G5_CANSA</name>
<accession>A0A803Q1G5</accession>
<dbReference type="PANTHER" id="PTHR33223">
    <property type="entry name" value="CCHC-TYPE DOMAIN-CONTAINING PROTEIN"/>
    <property type="match status" value="1"/>
</dbReference>
<feature type="region of interest" description="Disordered" evidence="1">
    <location>
        <begin position="43"/>
        <end position="90"/>
    </location>
</feature>
<feature type="compositionally biased region" description="Basic and acidic residues" evidence="1">
    <location>
        <begin position="53"/>
        <end position="62"/>
    </location>
</feature>
<evidence type="ECO:0000313" key="2">
    <source>
        <dbReference type="EnsemblPlants" id="cds.evm.model.07.1140"/>
    </source>
</evidence>
<evidence type="ECO:0000313" key="3">
    <source>
        <dbReference type="Proteomes" id="UP000596661"/>
    </source>
</evidence>
<feature type="compositionally biased region" description="Acidic residues" evidence="1">
    <location>
        <begin position="63"/>
        <end position="74"/>
    </location>
</feature>
<sequence>MVFTRKMVPNKTLQCGLKMVMEEVKPLFLEHTQLSDARAKDISNVNDQEDDPINQHDHVGDDRDAEIDEEDGDDREYIKDGENPTNARTYAPMQDKGKAKVGDPNNLNAPIPPHKNMNLANMPSQEQKETGAFGLRCHSAQKGPVAPKRIGTKVPKPKGKKNYPSDSVNQDGGIGGHGALTEFEDEDLEPCVRKITEASLSQNFKMPQIELYDGCSDPRTHLAKYHKMMQVARVYEDAKCLCFSLTLTKSTEDWWKRLALGSIHFLKELQFSFRKQFTACNYDMEMDSITNVKQQAGEILKNFIQHLMEVATKTKVIDDMKLVALQLDLLVGTMLWGEMQRKGVETFSEFMARAQGFISLEDAYQ</sequence>
<reference evidence="2" key="2">
    <citation type="submission" date="2021-03" db="UniProtKB">
        <authorList>
            <consortium name="EnsemblPlants"/>
        </authorList>
    </citation>
    <scope>IDENTIFICATION</scope>
</reference>
<reference evidence="2" key="1">
    <citation type="submission" date="2018-11" db="EMBL/GenBank/DDBJ databases">
        <authorList>
            <person name="Grassa J C."/>
        </authorList>
    </citation>
    <scope>NUCLEOTIDE SEQUENCE [LARGE SCALE GENOMIC DNA]</scope>
</reference>
<dbReference type="EnsemblPlants" id="evm.model.07.1140">
    <property type="protein sequence ID" value="cds.evm.model.07.1140"/>
    <property type="gene ID" value="evm.TU.07.1140"/>
</dbReference>
<dbReference type="EMBL" id="UZAU01000655">
    <property type="status" value="NOT_ANNOTATED_CDS"/>
    <property type="molecule type" value="Genomic_DNA"/>
</dbReference>
<dbReference type="Gramene" id="evm.model.07.1140">
    <property type="protein sequence ID" value="cds.evm.model.07.1140"/>
    <property type="gene ID" value="evm.TU.07.1140"/>
</dbReference>
<keyword evidence="3" id="KW-1185">Reference proteome</keyword>
<evidence type="ECO:0000256" key="1">
    <source>
        <dbReference type="SAM" id="MobiDB-lite"/>
    </source>
</evidence>
<organism evidence="2 3">
    <name type="scientific">Cannabis sativa</name>
    <name type="common">Hemp</name>
    <name type="synonym">Marijuana</name>
    <dbReference type="NCBI Taxonomy" id="3483"/>
    <lineage>
        <taxon>Eukaryota</taxon>
        <taxon>Viridiplantae</taxon>
        <taxon>Streptophyta</taxon>
        <taxon>Embryophyta</taxon>
        <taxon>Tracheophyta</taxon>
        <taxon>Spermatophyta</taxon>
        <taxon>Magnoliopsida</taxon>
        <taxon>eudicotyledons</taxon>
        <taxon>Gunneridae</taxon>
        <taxon>Pentapetalae</taxon>
        <taxon>rosids</taxon>
        <taxon>fabids</taxon>
        <taxon>Rosales</taxon>
        <taxon>Cannabaceae</taxon>
        <taxon>Cannabis</taxon>
    </lineage>
</organism>
<dbReference type="AlphaFoldDB" id="A0A803Q1G5"/>